<dbReference type="GO" id="GO:0046872">
    <property type="term" value="F:metal ion binding"/>
    <property type="evidence" value="ECO:0007669"/>
    <property type="project" value="UniProtKB-KW"/>
</dbReference>
<dbReference type="PANTHER" id="PTHR10218:SF362">
    <property type="entry name" value="G PROTEIN ALPHA O SUBUNIT"/>
    <property type="match status" value="1"/>
</dbReference>
<evidence type="ECO:0000256" key="6">
    <source>
        <dbReference type="ARBA" id="ARBA00023139"/>
    </source>
</evidence>
<dbReference type="GO" id="GO:0003924">
    <property type="term" value="F:GTPase activity"/>
    <property type="evidence" value="ECO:0007669"/>
    <property type="project" value="InterPro"/>
</dbReference>
<evidence type="ECO:0000256" key="4">
    <source>
        <dbReference type="ARBA" id="ARBA00022842"/>
    </source>
</evidence>
<keyword evidence="1" id="KW-0519">Myristate</keyword>
<dbReference type="SUPFAM" id="SSF52540">
    <property type="entry name" value="P-loop containing nucleoside triphosphate hydrolases"/>
    <property type="match status" value="1"/>
</dbReference>
<evidence type="ECO:0000256" key="8">
    <source>
        <dbReference type="ARBA" id="ARBA00023288"/>
    </source>
</evidence>
<evidence type="ECO:0000313" key="10">
    <source>
        <dbReference type="Proteomes" id="UP000050741"/>
    </source>
</evidence>
<reference evidence="10" key="2">
    <citation type="submission" date="2014-05" db="EMBL/GenBank/DDBJ databases">
        <title>The genome and life-stage specific transcriptomes of Globodera pallida elucidate key aspects of plant parasitism by a cyst nematode.</title>
        <authorList>
            <person name="Cotton J.A."/>
            <person name="Lilley C.J."/>
            <person name="Jones L.M."/>
            <person name="Kikuchi T."/>
            <person name="Reid A.J."/>
            <person name="Thorpe P."/>
            <person name="Tsai I.J."/>
            <person name="Beasley H."/>
            <person name="Blok V."/>
            <person name="Cock P.J.A."/>
            <person name="Van den Akker S.E."/>
            <person name="Holroyd N."/>
            <person name="Hunt M."/>
            <person name="Mantelin S."/>
            <person name="Naghra H."/>
            <person name="Pain A."/>
            <person name="Palomares-Rius J.E."/>
            <person name="Zarowiecki M."/>
            <person name="Berriman M."/>
            <person name="Jones J.T."/>
            <person name="Urwin P.E."/>
        </authorList>
    </citation>
    <scope>NUCLEOTIDE SEQUENCE [LARGE SCALE GENOMIC DNA]</scope>
    <source>
        <strain evidence="10">Lindley</strain>
    </source>
</reference>
<dbReference type="Gene3D" id="1.10.400.10">
    <property type="entry name" value="GI Alpha 1, domain 2-like"/>
    <property type="match status" value="1"/>
</dbReference>
<protein>
    <submittedName>
        <fullName evidence="11">G-protein alpha subunit</fullName>
    </submittedName>
</protein>
<reference evidence="11" key="3">
    <citation type="submission" date="2016-06" db="UniProtKB">
        <authorList>
            <consortium name="WormBaseParasite"/>
        </authorList>
    </citation>
    <scope>IDENTIFICATION</scope>
</reference>
<dbReference type="GO" id="GO:0007188">
    <property type="term" value="P:adenylate cyclase-modulating G protein-coupled receptor signaling pathway"/>
    <property type="evidence" value="ECO:0007669"/>
    <property type="project" value="TreeGrafter"/>
</dbReference>
<dbReference type="Proteomes" id="UP000050741">
    <property type="component" value="Unassembled WGS sequence"/>
</dbReference>
<keyword evidence="5 9" id="KW-0342">GTP-binding</keyword>
<reference evidence="10" key="1">
    <citation type="submission" date="2013-12" db="EMBL/GenBank/DDBJ databases">
        <authorList>
            <person name="Aslett M."/>
        </authorList>
    </citation>
    <scope>NUCLEOTIDE SEQUENCE [LARGE SCALE GENOMIC DNA]</scope>
    <source>
        <strain evidence="10">Lindley</strain>
    </source>
</reference>
<name>A0A183BJZ1_GLOPA</name>
<dbReference type="GO" id="GO:0031683">
    <property type="term" value="F:G-protein beta/gamma-subunit complex binding"/>
    <property type="evidence" value="ECO:0007669"/>
    <property type="project" value="InterPro"/>
</dbReference>
<dbReference type="InterPro" id="IPR001019">
    <property type="entry name" value="Gprotein_alpha_su"/>
</dbReference>
<dbReference type="SUPFAM" id="SSF47895">
    <property type="entry name" value="Transducin (alpha subunit), insertion domain"/>
    <property type="match status" value="1"/>
</dbReference>
<feature type="binding site" evidence="9">
    <location>
        <begin position="106"/>
        <end position="110"/>
    </location>
    <ligand>
        <name>GTP</name>
        <dbReference type="ChEBI" id="CHEBI:37565"/>
    </ligand>
</feature>
<evidence type="ECO:0000256" key="7">
    <source>
        <dbReference type="ARBA" id="ARBA00023224"/>
    </source>
</evidence>
<keyword evidence="6" id="KW-0564">Palmitate</keyword>
<evidence type="ECO:0000256" key="5">
    <source>
        <dbReference type="ARBA" id="ARBA00023134"/>
    </source>
</evidence>
<keyword evidence="3 9" id="KW-0547">Nucleotide-binding</keyword>
<dbReference type="GO" id="GO:0005525">
    <property type="term" value="F:GTP binding"/>
    <property type="evidence" value="ECO:0007669"/>
    <property type="project" value="UniProtKB-KW"/>
</dbReference>
<dbReference type="AlphaFoldDB" id="A0A183BJZ1"/>
<dbReference type="PANTHER" id="PTHR10218">
    <property type="entry name" value="GTP-BINDING PROTEIN ALPHA SUBUNIT"/>
    <property type="match status" value="1"/>
</dbReference>
<evidence type="ECO:0000256" key="3">
    <source>
        <dbReference type="ARBA" id="ARBA00022741"/>
    </source>
</evidence>
<feature type="binding site" evidence="9">
    <location>
        <begin position="99"/>
        <end position="100"/>
    </location>
    <ligand>
        <name>GTP</name>
        <dbReference type="ChEBI" id="CHEBI:37565"/>
    </ligand>
</feature>
<dbReference type="InterPro" id="IPR027417">
    <property type="entry name" value="P-loop_NTPase"/>
</dbReference>
<keyword evidence="4" id="KW-0460">Magnesium</keyword>
<evidence type="ECO:0000256" key="2">
    <source>
        <dbReference type="ARBA" id="ARBA00022723"/>
    </source>
</evidence>
<sequence length="209" mass="24021">MQILHTNGFTNSEVEERKCIVYSNTVRSMVELVEAAFDLGLQFEDASLLNYVEILRDRISRGLEFAPITGSVKQSIQHLWQTPSIQIAYEKRANYQIHDSANYVYDVGGQRSERRKWIHFFDDVNAIIFVVAIKSTTGSIGVLFRSYKGGLNYEEGVAYLRRKFQSLHKRQQKLYIHETCATDTDQLGQVFNSVIDTIVRENLKDSGML</sequence>
<dbReference type="GO" id="GO:0001664">
    <property type="term" value="F:G protein-coupled receptor binding"/>
    <property type="evidence" value="ECO:0007669"/>
    <property type="project" value="TreeGrafter"/>
</dbReference>
<keyword evidence="8" id="KW-0449">Lipoprotein</keyword>
<organism evidence="10 11">
    <name type="scientific">Globodera pallida</name>
    <name type="common">Potato cyst nematode worm</name>
    <name type="synonym">Heterodera pallida</name>
    <dbReference type="NCBI Taxonomy" id="36090"/>
    <lineage>
        <taxon>Eukaryota</taxon>
        <taxon>Metazoa</taxon>
        <taxon>Ecdysozoa</taxon>
        <taxon>Nematoda</taxon>
        <taxon>Chromadorea</taxon>
        <taxon>Rhabditida</taxon>
        <taxon>Tylenchina</taxon>
        <taxon>Tylenchomorpha</taxon>
        <taxon>Tylenchoidea</taxon>
        <taxon>Heteroderidae</taxon>
        <taxon>Heteroderinae</taxon>
        <taxon>Globodera</taxon>
    </lineage>
</organism>
<proteinExistence type="predicted"/>
<dbReference type="WBParaSite" id="GPLIN_000092000">
    <property type="protein sequence ID" value="GPLIN_000092000"/>
    <property type="gene ID" value="GPLIN_000092000"/>
</dbReference>
<accession>A0A183BJZ1</accession>
<dbReference type="InterPro" id="IPR011025">
    <property type="entry name" value="GproteinA_insert"/>
</dbReference>
<evidence type="ECO:0000256" key="1">
    <source>
        <dbReference type="ARBA" id="ARBA00022707"/>
    </source>
</evidence>
<keyword evidence="2" id="KW-0479">Metal-binding</keyword>
<dbReference type="GO" id="GO:0005834">
    <property type="term" value="C:heterotrimeric G-protein complex"/>
    <property type="evidence" value="ECO:0007669"/>
    <property type="project" value="TreeGrafter"/>
</dbReference>
<dbReference type="GO" id="GO:0005737">
    <property type="term" value="C:cytoplasm"/>
    <property type="evidence" value="ECO:0007669"/>
    <property type="project" value="TreeGrafter"/>
</dbReference>
<keyword evidence="7" id="KW-0807">Transducer</keyword>
<dbReference type="Gene3D" id="3.40.50.300">
    <property type="entry name" value="P-loop containing nucleotide triphosphate hydrolases"/>
    <property type="match status" value="2"/>
</dbReference>
<keyword evidence="10" id="KW-1185">Reference proteome</keyword>
<dbReference type="SMART" id="SM00275">
    <property type="entry name" value="G_alpha"/>
    <property type="match status" value="1"/>
</dbReference>
<evidence type="ECO:0000256" key="9">
    <source>
        <dbReference type="PIRSR" id="PIRSR601019-1"/>
    </source>
</evidence>
<evidence type="ECO:0000313" key="11">
    <source>
        <dbReference type="WBParaSite" id="GPLIN_000092000"/>
    </source>
</evidence>
<dbReference type="Pfam" id="PF00503">
    <property type="entry name" value="G-alpha"/>
    <property type="match status" value="1"/>
</dbReference>